<sequence length="113" mass="12747">MRALSPHWFYKSEKIVPTVIIMDASRMISSMKSDETVHGFGAAVLLRLVGGGQGHENSELDDEKADVSFQELKTSRCPKRIADKSLWGLVFHSHGVLQSEKGKLRERLESREH</sequence>
<gene>
    <name evidence="1" type="ORF">EJB05_43768</name>
</gene>
<comment type="caution">
    <text evidence="1">The sequence shown here is derived from an EMBL/GenBank/DDBJ whole genome shotgun (WGS) entry which is preliminary data.</text>
</comment>
<feature type="non-terminal residue" evidence="1">
    <location>
        <position position="1"/>
    </location>
</feature>
<evidence type="ECO:0000313" key="1">
    <source>
        <dbReference type="EMBL" id="TVU10251.1"/>
    </source>
</evidence>
<dbReference type="Gramene" id="TVU10251">
    <property type="protein sequence ID" value="TVU10251"/>
    <property type="gene ID" value="EJB05_43768"/>
</dbReference>
<organism evidence="1 2">
    <name type="scientific">Eragrostis curvula</name>
    <name type="common">weeping love grass</name>
    <dbReference type="NCBI Taxonomy" id="38414"/>
    <lineage>
        <taxon>Eukaryota</taxon>
        <taxon>Viridiplantae</taxon>
        <taxon>Streptophyta</taxon>
        <taxon>Embryophyta</taxon>
        <taxon>Tracheophyta</taxon>
        <taxon>Spermatophyta</taxon>
        <taxon>Magnoliopsida</taxon>
        <taxon>Liliopsida</taxon>
        <taxon>Poales</taxon>
        <taxon>Poaceae</taxon>
        <taxon>PACMAD clade</taxon>
        <taxon>Chloridoideae</taxon>
        <taxon>Eragrostideae</taxon>
        <taxon>Eragrostidinae</taxon>
        <taxon>Eragrostis</taxon>
    </lineage>
</organism>
<dbReference type="Proteomes" id="UP000324897">
    <property type="component" value="Chromosome 3"/>
</dbReference>
<keyword evidence="2" id="KW-1185">Reference proteome</keyword>
<protein>
    <submittedName>
        <fullName evidence="1">Uncharacterized protein</fullName>
    </submittedName>
</protein>
<name>A0A5J9THT0_9POAL</name>
<accession>A0A5J9THT0</accession>
<dbReference type="AlphaFoldDB" id="A0A5J9THT0"/>
<evidence type="ECO:0000313" key="2">
    <source>
        <dbReference type="Proteomes" id="UP000324897"/>
    </source>
</evidence>
<proteinExistence type="predicted"/>
<reference evidence="1 2" key="1">
    <citation type="journal article" date="2019" name="Sci. Rep.">
        <title>A high-quality genome of Eragrostis curvula grass provides insights into Poaceae evolution and supports new strategies to enhance forage quality.</title>
        <authorList>
            <person name="Carballo J."/>
            <person name="Santos B.A.C.M."/>
            <person name="Zappacosta D."/>
            <person name="Garbus I."/>
            <person name="Selva J.P."/>
            <person name="Gallo C.A."/>
            <person name="Diaz A."/>
            <person name="Albertini E."/>
            <person name="Caccamo M."/>
            <person name="Echenique V."/>
        </authorList>
    </citation>
    <scope>NUCLEOTIDE SEQUENCE [LARGE SCALE GENOMIC DNA]</scope>
    <source>
        <strain evidence="2">cv. Victoria</strain>
        <tissue evidence="1">Leaf</tissue>
    </source>
</reference>
<dbReference type="EMBL" id="RWGY01000039">
    <property type="protein sequence ID" value="TVU10251.1"/>
    <property type="molecule type" value="Genomic_DNA"/>
</dbReference>